<sequence length="85" mass="9310">MADNARVFVGGIPYAATEDELKAHFSAAGTVVSVFLPIEKETGRKRGFGFVEFNTPDEQDNAVKMFDQTEFGGRTISVSPARPRE</sequence>
<dbReference type="InterPro" id="IPR012677">
    <property type="entry name" value="Nucleotide-bd_a/b_plait_sf"/>
</dbReference>
<evidence type="ECO:0000259" key="2">
    <source>
        <dbReference type="PROSITE" id="PS50102"/>
    </source>
</evidence>
<dbReference type="GO" id="GO:0003723">
    <property type="term" value="F:RNA binding"/>
    <property type="evidence" value="ECO:0007669"/>
    <property type="project" value="UniProtKB-KW"/>
</dbReference>
<dbReference type="InterPro" id="IPR052462">
    <property type="entry name" value="SLIRP/GR-RBP-like"/>
</dbReference>
<feature type="domain" description="RRM" evidence="2">
    <location>
        <begin position="5"/>
        <end position="83"/>
    </location>
</feature>
<dbReference type="SMART" id="SM00360">
    <property type="entry name" value="RRM"/>
    <property type="match status" value="1"/>
</dbReference>
<dbReference type="Gene3D" id="3.30.70.330">
    <property type="match status" value="1"/>
</dbReference>
<dbReference type="InterPro" id="IPR000504">
    <property type="entry name" value="RRM_dom"/>
</dbReference>
<dbReference type="Proteomes" id="UP000034846">
    <property type="component" value="Unassembled WGS sequence"/>
</dbReference>
<protein>
    <submittedName>
        <fullName evidence="3">RNP-1 like protein RNA-binding protein</fullName>
    </submittedName>
</protein>
<keyword evidence="1" id="KW-0694">RNA-binding</keyword>
<dbReference type="EMBL" id="LCRD01000006">
    <property type="protein sequence ID" value="KKW30655.1"/>
    <property type="molecule type" value="Genomic_DNA"/>
</dbReference>
<dbReference type="PANTHER" id="PTHR48027">
    <property type="entry name" value="HETEROGENEOUS NUCLEAR RIBONUCLEOPROTEIN 87F-RELATED"/>
    <property type="match status" value="1"/>
</dbReference>
<organism evidence="3 4">
    <name type="scientific">Candidatus Uhrbacteria bacterium GW2011_GWD2_52_7</name>
    <dbReference type="NCBI Taxonomy" id="1618989"/>
    <lineage>
        <taxon>Bacteria</taxon>
        <taxon>Candidatus Uhriibacteriota</taxon>
    </lineage>
</organism>
<dbReference type="InterPro" id="IPR035979">
    <property type="entry name" value="RBD_domain_sf"/>
</dbReference>
<dbReference type="SUPFAM" id="SSF54928">
    <property type="entry name" value="RNA-binding domain, RBD"/>
    <property type="match status" value="1"/>
</dbReference>
<dbReference type="PROSITE" id="PS50102">
    <property type="entry name" value="RRM"/>
    <property type="match status" value="1"/>
</dbReference>
<accession>A0A0G1XID4</accession>
<dbReference type="Pfam" id="PF00076">
    <property type="entry name" value="RRM_1"/>
    <property type="match status" value="1"/>
</dbReference>
<evidence type="ECO:0000313" key="3">
    <source>
        <dbReference type="EMBL" id="KKW30655.1"/>
    </source>
</evidence>
<evidence type="ECO:0000313" key="4">
    <source>
        <dbReference type="Proteomes" id="UP000034846"/>
    </source>
</evidence>
<proteinExistence type="predicted"/>
<evidence type="ECO:0000256" key="1">
    <source>
        <dbReference type="ARBA" id="ARBA00022884"/>
    </source>
</evidence>
<comment type="caution">
    <text evidence="3">The sequence shown here is derived from an EMBL/GenBank/DDBJ whole genome shotgun (WGS) entry which is preliminary data.</text>
</comment>
<reference evidence="3 4" key="1">
    <citation type="journal article" date="2015" name="Nature">
        <title>rRNA introns, odd ribosomes, and small enigmatic genomes across a large radiation of phyla.</title>
        <authorList>
            <person name="Brown C.T."/>
            <person name="Hug L.A."/>
            <person name="Thomas B.C."/>
            <person name="Sharon I."/>
            <person name="Castelle C.J."/>
            <person name="Singh A."/>
            <person name="Wilkins M.J."/>
            <person name="Williams K.H."/>
            <person name="Banfield J.F."/>
        </authorList>
    </citation>
    <scope>NUCLEOTIDE SEQUENCE [LARGE SCALE GENOMIC DNA]</scope>
</reference>
<gene>
    <name evidence="3" type="ORF">UY72_C0006G0006</name>
</gene>
<name>A0A0G1XID4_9BACT</name>
<dbReference type="AlphaFoldDB" id="A0A0G1XID4"/>